<evidence type="ECO:0000313" key="1">
    <source>
        <dbReference type="EMBL" id="VDP67741.1"/>
    </source>
</evidence>
<accession>A0A183KVA8</accession>
<proteinExistence type="predicted"/>
<evidence type="ECO:0000313" key="3">
    <source>
        <dbReference type="WBParaSite" id="SCUD_0001900401-mRNA-1"/>
    </source>
</evidence>
<protein>
    <submittedName>
        <fullName evidence="3">60S ribosomal protein L23a</fullName>
    </submittedName>
</protein>
<dbReference type="Proteomes" id="UP000279833">
    <property type="component" value="Unassembled WGS sequence"/>
</dbReference>
<reference evidence="3" key="1">
    <citation type="submission" date="2016-06" db="UniProtKB">
        <authorList>
            <consortium name="WormBaseParasite"/>
        </authorList>
    </citation>
    <scope>IDENTIFICATION</scope>
</reference>
<evidence type="ECO:0000313" key="2">
    <source>
        <dbReference type="Proteomes" id="UP000279833"/>
    </source>
</evidence>
<sequence>MAVRQINSVKAAGPDNITVEAHKADVIVTAKTFQMKNKHQKTAKKILIKITKKGDVSRMMYYVDAQFRDQQAKFRKARSCTNHIATLRIIMELSTERDS</sequence>
<reference evidence="1 2" key="2">
    <citation type="submission" date="2018-11" db="EMBL/GenBank/DDBJ databases">
        <authorList>
            <consortium name="Pathogen Informatics"/>
        </authorList>
    </citation>
    <scope>NUCLEOTIDE SEQUENCE [LARGE SCALE GENOMIC DNA]</scope>
    <source>
        <strain evidence="1">Dakar</strain>
        <strain evidence="2">Dakar, Senegal</strain>
    </source>
</reference>
<gene>
    <name evidence="1" type="ORF">SCUD_LOCUS19001</name>
</gene>
<dbReference type="WBParaSite" id="SCUD_0001900401-mRNA-1">
    <property type="protein sequence ID" value="SCUD_0001900401-mRNA-1"/>
    <property type="gene ID" value="SCUD_0001900401"/>
</dbReference>
<dbReference type="AlphaFoldDB" id="A0A183KVA8"/>
<name>A0A183KVA8_9TREM</name>
<organism evidence="3">
    <name type="scientific">Schistosoma curassoni</name>
    <dbReference type="NCBI Taxonomy" id="6186"/>
    <lineage>
        <taxon>Eukaryota</taxon>
        <taxon>Metazoa</taxon>
        <taxon>Spiralia</taxon>
        <taxon>Lophotrochozoa</taxon>
        <taxon>Platyhelminthes</taxon>
        <taxon>Trematoda</taxon>
        <taxon>Digenea</taxon>
        <taxon>Strigeidida</taxon>
        <taxon>Schistosomatoidea</taxon>
        <taxon>Schistosomatidae</taxon>
        <taxon>Schistosoma</taxon>
    </lineage>
</organism>
<dbReference type="EMBL" id="UZAK01041829">
    <property type="protein sequence ID" value="VDP67741.1"/>
    <property type="molecule type" value="Genomic_DNA"/>
</dbReference>
<keyword evidence="2" id="KW-1185">Reference proteome</keyword>